<dbReference type="Proteomes" id="UP001596023">
    <property type="component" value="Unassembled WGS sequence"/>
</dbReference>
<keyword evidence="3 4" id="KW-0413">Isomerase</keyword>
<comment type="catalytic activity">
    <reaction evidence="1 3 4">
        <text>[protein]-peptidylproline (omega=180) = [protein]-peptidylproline (omega=0)</text>
        <dbReference type="Rhea" id="RHEA:16237"/>
        <dbReference type="Rhea" id="RHEA-COMP:10747"/>
        <dbReference type="Rhea" id="RHEA-COMP:10748"/>
        <dbReference type="ChEBI" id="CHEBI:83833"/>
        <dbReference type="ChEBI" id="CHEBI:83834"/>
        <dbReference type="EC" id="5.2.1.8"/>
    </reaction>
</comment>
<gene>
    <name evidence="7" type="ORF">ACFO6W_16810</name>
</gene>
<dbReference type="InterPro" id="IPR001179">
    <property type="entry name" value="PPIase_FKBP_dom"/>
</dbReference>
<evidence type="ECO:0000256" key="4">
    <source>
        <dbReference type="RuleBase" id="RU003915"/>
    </source>
</evidence>
<dbReference type="GO" id="GO:0003755">
    <property type="term" value="F:peptidyl-prolyl cis-trans isomerase activity"/>
    <property type="evidence" value="ECO:0007669"/>
    <property type="project" value="UniProtKB-EC"/>
</dbReference>
<evidence type="ECO:0000256" key="5">
    <source>
        <dbReference type="SAM" id="SignalP"/>
    </source>
</evidence>
<feature type="chain" id="PRO_5046910492" description="Peptidyl-prolyl cis-trans isomerase" evidence="5">
    <location>
        <begin position="24"/>
        <end position="199"/>
    </location>
</feature>
<feature type="domain" description="PPIase FKBP-type" evidence="6">
    <location>
        <begin position="91"/>
        <end position="189"/>
    </location>
</feature>
<evidence type="ECO:0000256" key="3">
    <source>
        <dbReference type="PROSITE-ProRule" id="PRU00277"/>
    </source>
</evidence>
<dbReference type="EC" id="5.2.1.8" evidence="4"/>
<dbReference type="Gene3D" id="3.10.50.40">
    <property type="match status" value="1"/>
</dbReference>
<dbReference type="PROSITE" id="PS50059">
    <property type="entry name" value="FKBP_PPIASE"/>
    <property type="match status" value="1"/>
</dbReference>
<dbReference type="InterPro" id="IPR046357">
    <property type="entry name" value="PPIase_dom_sf"/>
</dbReference>
<accession>A0ABV9KZA8</accession>
<comment type="caution">
    <text evidence="7">The sequence shown here is derived from an EMBL/GenBank/DDBJ whole genome shotgun (WGS) entry which is preliminary data.</text>
</comment>
<evidence type="ECO:0000313" key="8">
    <source>
        <dbReference type="Proteomes" id="UP001596023"/>
    </source>
</evidence>
<feature type="signal peptide" evidence="5">
    <location>
        <begin position="1"/>
        <end position="23"/>
    </location>
</feature>
<dbReference type="RefSeq" id="WP_379998516.1">
    <property type="nucleotide sequence ID" value="NZ_JBHSGN010000098.1"/>
</dbReference>
<reference evidence="8" key="1">
    <citation type="journal article" date="2019" name="Int. J. Syst. Evol. Microbiol.">
        <title>The Global Catalogue of Microorganisms (GCM) 10K type strain sequencing project: providing services to taxonomists for standard genome sequencing and annotation.</title>
        <authorList>
            <consortium name="The Broad Institute Genomics Platform"/>
            <consortium name="The Broad Institute Genome Sequencing Center for Infectious Disease"/>
            <person name="Wu L."/>
            <person name="Ma J."/>
        </authorList>
    </citation>
    <scope>NUCLEOTIDE SEQUENCE [LARGE SCALE GENOMIC DNA]</scope>
    <source>
        <strain evidence="8">CCUG 66188</strain>
    </source>
</reference>
<evidence type="ECO:0000256" key="2">
    <source>
        <dbReference type="ARBA" id="ARBA00023110"/>
    </source>
</evidence>
<name>A0ABV9KZA8_9BACT</name>
<dbReference type="PROSITE" id="PS51257">
    <property type="entry name" value="PROKAR_LIPOPROTEIN"/>
    <property type="match status" value="1"/>
</dbReference>
<evidence type="ECO:0000259" key="6">
    <source>
        <dbReference type="PROSITE" id="PS50059"/>
    </source>
</evidence>
<comment type="similarity">
    <text evidence="4">Belongs to the FKBP-type PPIase family.</text>
</comment>
<dbReference type="Pfam" id="PF00254">
    <property type="entry name" value="FKBP_C"/>
    <property type="match status" value="1"/>
</dbReference>
<evidence type="ECO:0000256" key="1">
    <source>
        <dbReference type="ARBA" id="ARBA00000971"/>
    </source>
</evidence>
<protein>
    <recommendedName>
        <fullName evidence="4">Peptidyl-prolyl cis-trans isomerase</fullName>
        <ecNumber evidence="4">5.2.1.8</ecNumber>
    </recommendedName>
</protein>
<proteinExistence type="inferred from homology"/>
<dbReference type="EMBL" id="JBHSGN010000098">
    <property type="protein sequence ID" value="MFC4675356.1"/>
    <property type="molecule type" value="Genomic_DNA"/>
</dbReference>
<keyword evidence="2 3" id="KW-0697">Rotamase</keyword>
<sequence length="199" mass="22934">MNKKLFALIAILCPLAFFFSCSTDDNNIVIDEEWKAYNEKQVADIDKSVYQSRESESKNGTIYFKYIDDYDAEITKTASTKITDTQTPYFTDSVAYRCEGFFLQKDGTKYIFQNDNNGYILRGRVSDYIDGMRTMLQNMQKGKQVEVIIPYQLGYGTTDYYSTSASGTRYIAVPAYTTLRFKIYLIDIIPDNPGEFDQK</sequence>
<keyword evidence="8" id="KW-1185">Reference proteome</keyword>
<dbReference type="SUPFAM" id="SSF54534">
    <property type="entry name" value="FKBP-like"/>
    <property type="match status" value="1"/>
</dbReference>
<organism evidence="7 8">
    <name type="scientific">Dysgonomonas termitidis</name>
    <dbReference type="NCBI Taxonomy" id="1516126"/>
    <lineage>
        <taxon>Bacteria</taxon>
        <taxon>Pseudomonadati</taxon>
        <taxon>Bacteroidota</taxon>
        <taxon>Bacteroidia</taxon>
        <taxon>Bacteroidales</taxon>
        <taxon>Dysgonomonadaceae</taxon>
        <taxon>Dysgonomonas</taxon>
    </lineage>
</organism>
<evidence type="ECO:0000313" key="7">
    <source>
        <dbReference type="EMBL" id="MFC4675356.1"/>
    </source>
</evidence>
<keyword evidence="5" id="KW-0732">Signal</keyword>